<feature type="chain" id="PRO_5041684475" description="DUF4412 domain-containing protein" evidence="1">
    <location>
        <begin position="25"/>
        <end position="244"/>
    </location>
</feature>
<evidence type="ECO:0000313" key="4">
    <source>
        <dbReference type="Proteomes" id="UP001179121"/>
    </source>
</evidence>
<reference evidence="3" key="1">
    <citation type="submission" date="2022-10" db="EMBL/GenBank/DDBJ databases">
        <authorList>
            <person name="Koch H."/>
        </authorList>
    </citation>
    <scope>NUCLEOTIDE SEQUENCE</scope>
    <source>
        <strain evidence="3">DNF</strain>
    </source>
</reference>
<evidence type="ECO:0000313" key="3">
    <source>
        <dbReference type="EMBL" id="CAI4033333.1"/>
    </source>
</evidence>
<dbReference type="EMBL" id="OX365700">
    <property type="protein sequence ID" value="CAI4033333.1"/>
    <property type="molecule type" value="Genomic_DNA"/>
</dbReference>
<dbReference type="Proteomes" id="UP001179121">
    <property type="component" value="Chromosome"/>
</dbReference>
<dbReference type="RefSeq" id="WP_289270451.1">
    <property type="nucleotide sequence ID" value="NZ_OX365700.1"/>
</dbReference>
<protein>
    <recommendedName>
        <fullName evidence="2">DUF4412 domain-containing protein</fullName>
    </recommendedName>
</protein>
<keyword evidence="4" id="KW-1185">Reference proteome</keyword>
<gene>
    <name evidence="3" type="ORF">DNFV4_03769</name>
</gene>
<dbReference type="InterPro" id="IPR025524">
    <property type="entry name" value="DUF4412"/>
</dbReference>
<proteinExistence type="predicted"/>
<dbReference type="AlphaFoldDB" id="A0AA86TAB5"/>
<evidence type="ECO:0000259" key="2">
    <source>
        <dbReference type="Pfam" id="PF14371"/>
    </source>
</evidence>
<feature type="domain" description="DUF4412" evidence="2">
    <location>
        <begin position="47"/>
        <end position="130"/>
    </location>
</feature>
<dbReference type="Pfam" id="PF14371">
    <property type="entry name" value="DUF4412"/>
    <property type="match status" value="1"/>
</dbReference>
<accession>A0AA86TAB5</accession>
<organism evidence="3 4">
    <name type="scientific">Nitrospira tepida</name>
    <dbReference type="NCBI Taxonomy" id="2973512"/>
    <lineage>
        <taxon>Bacteria</taxon>
        <taxon>Pseudomonadati</taxon>
        <taxon>Nitrospirota</taxon>
        <taxon>Nitrospiria</taxon>
        <taxon>Nitrospirales</taxon>
        <taxon>Nitrospiraceae</taxon>
        <taxon>Nitrospira</taxon>
    </lineage>
</organism>
<keyword evidence="1" id="KW-0732">Signal</keyword>
<name>A0AA86TAB5_9BACT</name>
<evidence type="ECO:0000256" key="1">
    <source>
        <dbReference type="SAM" id="SignalP"/>
    </source>
</evidence>
<feature type="signal peptide" evidence="1">
    <location>
        <begin position="1"/>
        <end position="24"/>
    </location>
</feature>
<sequence>MKNLSVGAALVLGAALLPVPSVRAVPLVEPQVEYSADSVMETELMTMRGRIYYTPAKQRNDMGVPGMDGASYMIIHRDKNVIWNVMPDAKMYMEMSLDASDVQDLKNLDWQETVVGEEIVNGMKTTKYKAIATAKDGKKYGGFSWRTKDGVTVKADLLYKEGTETHRIKMELTNLKVGKQDPKLFEVPATFAKTDMGAMMGMGHGRKGRPDLSEMMKGMKQEAPGKDQPDMDAINNMMKQMMGK</sequence>
<dbReference type="KEGG" id="nti:DNFV4_03769"/>